<name>A0AAW6TUL8_9BACT</name>
<evidence type="ECO:0000256" key="8">
    <source>
        <dbReference type="HAMAP-Rule" id="MF_00265"/>
    </source>
</evidence>
<dbReference type="InterPro" id="IPR029060">
    <property type="entry name" value="PIN-like_dom_sf"/>
</dbReference>
<dbReference type="GO" id="GO:0004540">
    <property type="term" value="F:RNA nuclease activity"/>
    <property type="evidence" value="ECO:0007669"/>
    <property type="project" value="InterPro"/>
</dbReference>
<comment type="similarity">
    <text evidence="7 8">Belongs to the PINc/VapC protein family.</text>
</comment>
<evidence type="ECO:0000256" key="4">
    <source>
        <dbReference type="ARBA" id="ARBA00022723"/>
    </source>
</evidence>
<reference evidence="10" key="1">
    <citation type="submission" date="2023-05" db="EMBL/GenBank/DDBJ databases">
        <title>Anaerotaeda fermentans gen. nov., sp. nov., a novel anaerobic planctomycete of the new family within the order Sedimentisphaerales isolated from Taman Peninsula, Russia.</title>
        <authorList>
            <person name="Khomyakova M.A."/>
            <person name="Merkel A.Y."/>
            <person name="Slobodkin A.I."/>
        </authorList>
    </citation>
    <scope>NUCLEOTIDE SEQUENCE</scope>
    <source>
        <strain evidence="10">M17dextr</strain>
    </source>
</reference>
<dbReference type="Gene3D" id="3.40.50.1010">
    <property type="entry name" value="5'-nuclease"/>
    <property type="match status" value="1"/>
</dbReference>
<sequence>MIRPILPDTDVLVDFLRGHARAVAFVNTHHARIILSSIAVAELYAGVKGDGEHAALDGFISLFRVVPVSAEIAKVAGLYKRDYGKSHGVGLADAIVAATAEAENADLKTLNTRHYPMVKNLKPAYRK</sequence>
<evidence type="ECO:0000313" key="10">
    <source>
        <dbReference type="EMBL" id="MDI6449027.1"/>
    </source>
</evidence>
<keyword evidence="5 8" id="KW-0378">Hydrolase</keyword>
<keyword evidence="3 8" id="KW-0540">Nuclease</keyword>
<keyword evidence="6 8" id="KW-0460">Magnesium</keyword>
<dbReference type="Pfam" id="PF01850">
    <property type="entry name" value="PIN"/>
    <property type="match status" value="1"/>
</dbReference>
<keyword evidence="2 8" id="KW-1277">Toxin-antitoxin system</keyword>
<feature type="domain" description="PIN" evidence="9">
    <location>
        <begin position="5"/>
        <end position="114"/>
    </location>
</feature>
<keyword evidence="4 8" id="KW-0479">Metal-binding</keyword>
<organism evidence="10 11">
    <name type="scientific">Anaerobaca lacustris</name>
    <dbReference type="NCBI Taxonomy" id="3044600"/>
    <lineage>
        <taxon>Bacteria</taxon>
        <taxon>Pseudomonadati</taxon>
        <taxon>Planctomycetota</taxon>
        <taxon>Phycisphaerae</taxon>
        <taxon>Sedimentisphaerales</taxon>
        <taxon>Anaerobacaceae</taxon>
        <taxon>Anaerobaca</taxon>
    </lineage>
</organism>
<proteinExistence type="inferred from homology"/>
<evidence type="ECO:0000256" key="1">
    <source>
        <dbReference type="ARBA" id="ARBA00001946"/>
    </source>
</evidence>
<feature type="binding site" evidence="8">
    <location>
        <position position="93"/>
    </location>
    <ligand>
        <name>Mg(2+)</name>
        <dbReference type="ChEBI" id="CHEBI:18420"/>
    </ligand>
</feature>
<dbReference type="HAMAP" id="MF_00265">
    <property type="entry name" value="VapC_Nob1"/>
    <property type="match status" value="1"/>
</dbReference>
<dbReference type="CDD" id="cd18741">
    <property type="entry name" value="PIN_VapC4-5_FitB-like"/>
    <property type="match status" value="1"/>
</dbReference>
<gene>
    <name evidence="8" type="primary">vapC</name>
    <name evidence="10" type="ORF">QJ522_08230</name>
</gene>
<dbReference type="EC" id="3.1.-.-" evidence="8"/>
<keyword evidence="11" id="KW-1185">Reference proteome</keyword>
<evidence type="ECO:0000313" key="11">
    <source>
        <dbReference type="Proteomes" id="UP001431776"/>
    </source>
</evidence>
<dbReference type="SUPFAM" id="SSF88723">
    <property type="entry name" value="PIN domain-like"/>
    <property type="match status" value="1"/>
</dbReference>
<dbReference type="AlphaFoldDB" id="A0AAW6TUL8"/>
<evidence type="ECO:0000256" key="2">
    <source>
        <dbReference type="ARBA" id="ARBA00022649"/>
    </source>
</evidence>
<dbReference type="EMBL" id="JASCXX010000008">
    <property type="protein sequence ID" value="MDI6449027.1"/>
    <property type="molecule type" value="Genomic_DNA"/>
</dbReference>
<dbReference type="InterPro" id="IPR022907">
    <property type="entry name" value="VapC_family"/>
</dbReference>
<dbReference type="RefSeq" id="WP_349244436.1">
    <property type="nucleotide sequence ID" value="NZ_JASCXX010000008.1"/>
</dbReference>
<protein>
    <recommendedName>
        <fullName evidence="8">Ribonuclease VapC</fullName>
        <shortName evidence="8">RNase VapC</shortName>
        <ecNumber evidence="8">3.1.-.-</ecNumber>
    </recommendedName>
    <alternativeName>
        <fullName evidence="8">Toxin VapC</fullName>
    </alternativeName>
</protein>
<comment type="caution">
    <text evidence="10">The sequence shown here is derived from an EMBL/GenBank/DDBJ whole genome shotgun (WGS) entry which is preliminary data.</text>
</comment>
<comment type="cofactor">
    <cofactor evidence="1 8">
        <name>Mg(2+)</name>
        <dbReference type="ChEBI" id="CHEBI:18420"/>
    </cofactor>
</comment>
<feature type="binding site" evidence="8">
    <location>
        <position position="8"/>
    </location>
    <ligand>
        <name>Mg(2+)</name>
        <dbReference type="ChEBI" id="CHEBI:18420"/>
    </ligand>
</feature>
<evidence type="ECO:0000256" key="7">
    <source>
        <dbReference type="ARBA" id="ARBA00038093"/>
    </source>
</evidence>
<evidence type="ECO:0000256" key="5">
    <source>
        <dbReference type="ARBA" id="ARBA00022801"/>
    </source>
</evidence>
<evidence type="ECO:0000256" key="6">
    <source>
        <dbReference type="ARBA" id="ARBA00022842"/>
    </source>
</evidence>
<dbReference type="PANTHER" id="PTHR33653">
    <property type="entry name" value="RIBONUCLEASE VAPC2"/>
    <property type="match status" value="1"/>
</dbReference>
<dbReference type="GO" id="GO:0090729">
    <property type="term" value="F:toxin activity"/>
    <property type="evidence" value="ECO:0007669"/>
    <property type="project" value="UniProtKB-KW"/>
</dbReference>
<accession>A0AAW6TUL8</accession>
<dbReference type="InterPro" id="IPR050556">
    <property type="entry name" value="Type_II_TA_system_RNase"/>
</dbReference>
<dbReference type="GO" id="GO:0000287">
    <property type="term" value="F:magnesium ion binding"/>
    <property type="evidence" value="ECO:0007669"/>
    <property type="project" value="UniProtKB-UniRule"/>
</dbReference>
<dbReference type="Proteomes" id="UP001431776">
    <property type="component" value="Unassembled WGS sequence"/>
</dbReference>
<dbReference type="GO" id="GO:0016787">
    <property type="term" value="F:hydrolase activity"/>
    <property type="evidence" value="ECO:0007669"/>
    <property type="project" value="UniProtKB-KW"/>
</dbReference>
<dbReference type="PANTHER" id="PTHR33653:SF1">
    <property type="entry name" value="RIBONUCLEASE VAPC2"/>
    <property type="match status" value="1"/>
</dbReference>
<evidence type="ECO:0000259" key="9">
    <source>
        <dbReference type="Pfam" id="PF01850"/>
    </source>
</evidence>
<dbReference type="InterPro" id="IPR002716">
    <property type="entry name" value="PIN_dom"/>
</dbReference>
<evidence type="ECO:0000256" key="3">
    <source>
        <dbReference type="ARBA" id="ARBA00022722"/>
    </source>
</evidence>
<comment type="function">
    <text evidence="8">Toxic component of a toxin-antitoxin (TA) system. An RNase.</text>
</comment>
<keyword evidence="8" id="KW-0800">Toxin</keyword>